<dbReference type="InterPro" id="IPR015422">
    <property type="entry name" value="PyrdxlP-dep_Trfase_small"/>
</dbReference>
<dbReference type="EMBL" id="CM029041">
    <property type="protein sequence ID" value="KAG2628802.1"/>
    <property type="molecule type" value="Genomic_DNA"/>
</dbReference>
<dbReference type="PANTHER" id="PTHR45744:SF13">
    <property type="entry name" value="OS02G0302200 PROTEIN"/>
    <property type="match status" value="1"/>
</dbReference>
<name>A0A8T0UWZ8_PANVG</name>
<dbReference type="AlphaFoldDB" id="A0A8T0UWZ8"/>
<gene>
    <name evidence="1" type="ORF">PVAP13_3KG414608</name>
</gene>
<dbReference type="Gene3D" id="3.40.640.10">
    <property type="entry name" value="Type I PLP-dependent aspartate aminotransferase-like (Major domain)"/>
    <property type="match status" value="1"/>
</dbReference>
<protein>
    <submittedName>
        <fullName evidence="1">Uncharacterized protein</fullName>
    </submittedName>
</protein>
<dbReference type="Gene3D" id="3.90.1150.10">
    <property type="entry name" value="Aspartate Aminotransferase, domain 1"/>
    <property type="match status" value="1"/>
</dbReference>
<dbReference type="InterPro" id="IPR015421">
    <property type="entry name" value="PyrdxlP-dep_Trfase_major"/>
</dbReference>
<evidence type="ECO:0000313" key="1">
    <source>
        <dbReference type="EMBL" id="KAG2628802.1"/>
    </source>
</evidence>
<dbReference type="GO" id="GO:0006572">
    <property type="term" value="P:L-tyrosine catabolic process"/>
    <property type="evidence" value="ECO:0007669"/>
    <property type="project" value="TreeGrafter"/>
</dbReference>
<accession>A0A8T0UWZ8</accession>
<sequence length="107" mass="10964">MDNCDGEVAWRFGAARPELAAADGEIRMRALVSRIYGCVDASDPRPVVPLASGDPTPFACFRTAPAAEEAVTAAVASGKHNGYPSATGVTEACRYAQPTLAGAASPP</sequence>
<dbReference type="Proteomes" id="UP000823388">
    <property type="component" value="Chromosome 3K"/>
</dbReference>
<comment type="caution">
    <text evidence="1">The sequence shown here is derived from an EMBL/GenBank/DDBJ whole genome shotgun (WGS) entry which is preliminary data.</text>
</comment>
<keyword evidence="2" id="KW-1185">Reference proteome</keyword>
<reference evidence="1" key="1">
    <citation type="submission" date="2020-05" db="EMBL/GenBank/DDBJ databases">
        <title>WGS assembly of Panicum virgatum.</title>
        <authorList>
            <person name="Lovell J.T."/>
            <person name="Jenkins J."/>
            <person name="Shu S."/>
            <person name="Juenger T.E."/>
            <person name="Schmutz J."/>
        </authorList>
    </citation>
    <scope>NUCLEOTIDE SEQUENCE</scope>
    <source>
        <strain evidence="1">AP13</strain>
    </source>
</reference>
<evidence type="ECO:0000313" key="2">
    <source>
        <dbReference type="Proteomes" id="UP000823388"/>
    </source>
</evidence>
<dbReference type="GO" id="GO:0004838">
    <property type="term" value="F:L-tyrosine-2-oxoglutarate transaminase activity"/>
    <property type="evidence" value="ECO:0007669"/>
    <property type="project" value="TreeGrafter"/>
</dbReference>
<proteinExistence type="predicted"/>
<organism evidence="1 2">
    <name type="scientific">Panicum virgatum</name>
    <name type="common">Blackwell switchgrass</name>
    <dbReference type="NCBI Taxonomy" id="38727"/>
    <lineage>
        <taxon>Eukaryota</taxon>
        <taxon>Viridiplantae</taxon>
        <taxon>Streptophyta</taxon>
        <taxon>Embryophyta</taxon>
        <taxon>Tracheophyta</taxon>
        <taxon>Spermatophyta</taxon>
        <taxon>Magnoliopsida</taxon>
        <taxon>Liliopsida</taxon>
        <taxon>Poales</taxon>
        <taxon>Poaceae</taxon>
        <taxon>PACMAD clade</taxon>
        <taxon>Panicoideae</taxon>
        <taxon>Panicodae</taxon>
        <taxon>Paniceae</taxon>
        <taxon>Panicinae</taxon>
        <taxon>Panicum</taxon>
        <taxon>Panicum sect. Hiantes</taxon>
    </lineage>
</organism>
<dbReference type="PANTHER" id="PTHR45744">
    <property type="entry name" value="TYROSINE AMINOTRANSFERASE"/>
    <property type="match status" value="1"/>
</dbReference>